<evidence type="ECO:0000313" key="4">
    <source>
        <dbReference type="Proteomes" id="UP000198287"/>
    </source>
</evidence>
<feature type="domain" description="PiggyBac transposable element-derived protein" evidence="2">
    <location>
        <begin position="131"/>
        <end position="194"/>
    </location>
</feature>
<dbReference type="PANTHER" id="PTHR46599:SF3">
    <property type="entry name" value="PIGGYBAC TRANSPOSABLE ELEMENT-DERIVED PROTEIN 4"/>
    <property type="match status" value="1"/>
</dbReference>
<gene>
    <name evidence="3" type="ORF">Fcan01_20438</name>
</gene>
<comment type="caution">
    <text evidence="3">The sequence shown here is derived from an EMBL/GenBank/DDBJ whole genome shotgun (WGS) entry which is preliminary data.</text>
</comment>
<name>A0A226DJ28_FOLCA</name>
<evidence type="ECO:0000259" key="2">
    <source>
        <dbReference type="Pfam" id="PF13843"/>
    </source>
</evidence>
<feature type="compositionally biased region" description="Acidic residues" evidence="1">
    <location>
        <begin position="31"/>
        <end position="45"/>
    </location>
</feature>
<sequence>MDPNNENYLYNMLMDRDVNSEEQVGSPDMFADVEEDPVSSDEDCENSPLFTISDLQNEDTSDESDPGEDDDESADPALASPALTAGTPFGLTGCTAPWQWQTDPNFKADVSDFDDTISGWTIPFSRTETELDLFLKLFTKEIRQEVIQQTNTYADQTGDCSTRRWSNWRELDEQDLLKLIAVRMLMGVTRLPEMK</sequence>
<accession>A0A226DJ28</accession>
<dbReference type="InterPro" id="IPR029526">
    <property type="entry name" value="PGBD"/>
</dbReference>
<dbReference type="OrthoDB" id="6146839at2759"/>
<dbReference type="AlphaFoldDB" id="A0A226DJ28"/>
<evidence type="ECO:0000313" key="3">
    <source>
        <dbReference type="EMBL" id="OXA44697.1"/>
    </source>
</evidence>
<dbReference type="Proteomes" id="UP000198287">
    <property type="component" value="Unassembled WGS sequence"/>
</dbReference>
<feature type="compositionally biased region" description="Acidic residues" evidence="1">
    <location>
        <begin position="56"/>
        <end position="74"/>
    </location>
</feature>
<keyword evidence="4" id="KW-1185">Reference proteome</keyword>
<organism evidence="3 4">
    <name type="scientific">Folsomia candida</name>
    <name type="common">Springtail</name>
    <dbReference type="NCBI Taxonomy" id="158441"/>
    <lineage>
        <taxon>Eukaryota</taxon>
        <taxon>Metazoa</taxon>
        <taxon>Ecdysozoa</taxon>
        <taxon>Arthropoda</taxon>
        <taxon>Hexapoda</taxon>
        <taxon>Collembola</taxon>
        <taxon>Entomobryomorpha</taxon>
        <taxon>Isotomoidea</taxon>
        <taxon>Isotomidae</taxon>
        <taxon>Proisotominae</taxon>
        <taxon>Folsomia</taxon>
    </lineage>
</organism>
<feature type="region of interest" description="Disordered" evidence="1">
    <location>
        <begin position="1"/>
        <end position="86"/>
    </location>
</feature>
<dbReference type="Pfam" id="PF13843">
    <property type="entry name" value="DDE_Tnp_1_7"/>
    <property type="match status" value="1"/>
</dbReference>
<proteinExistence type="predicted"/>
<reference evidence="3 4" key="1">
    <citation type="submission" date="2015-12" db="EMBL/GenBank/DDBJ databases">
        <title>The genome of Folsomia candida.</title>
        <authorList>
            <person name="Faddeeva A."/>
            <person name="Derks M.F."/>
            <person name="Anvar Y."/>
            <person name="Smit S."/>
            <person name="Van Straalen N."/>
            <person name="Roelofs D."/>
        </authorList>
    </citation>
    <scope>NUCLEOTIDE SEQUENCE [LARGE SCALE GENOMIC DNA]</scope>
    <source>
        <strain evidence="3 4">VU population</strain>
        <tissue evidence="3">Whole body</tissue>
    </source>
</reference>
<dbReference type="PANTHER" id="PTHR46599">
    <property type="entry name" value="PIGGYBAC TRANSPOSABLE ELEMENT-DERIVED PROTEIN 4"/>
    <property type="match status" value="1"/>
</dbReference>
<evidence type="ECO:0000256" key="1">
    <source>
        <dbReference type="SAM" id="MobiDB-lite"/>
    </source>
</evidence>
<protein>
    <recommendedName>
        <fullName evidence="2">PiggyBac transposable element-derived protein domain-containing protein</fullName>
    </recommendedName>
</protein>
<dbReference type="EMBL" id="LNIX01000019">
    <property type="protein sequence ID" value="OXA44697.1"/>
    <property type="molecule type" value="Genomic_DNA"/>
</dbReference>